<dbReference type="VEuPathDB" id="VectorBase:ISCI001021"/>
<feature type="signal peptide" evidence="2">
    <location>
        <begin position="1"/>
        <end position="16"/>
    </location>
</feature>
<protein>
    <submittedName>
        <fullName evidence="3">Putative conserved secreted protein</fullName>
    </submittedName>
</protein>
<feature type="chain" id="PRO_5020026647" evidence="2">
    <location>
        <begin position="17"/>
        <end position="151"/>
    </location>
</feature>
<feature type="region of interest" description="Disordered" evidence="1">
    <location>
        <begin position="27"/>
        <end position="46"/>
    </location>
</feature>
<dbReference type="AlphaFoldDB" id="A0A4D5S3Z3"/>
<dbReference type="VEuPathDB" id="VectorBase:ISCP_011988"/>
<accession>A0A4D5S3Z3</accession>
<dbReference type="VEuPathDB" id="VectorBase:ISCW001021"/>
<evidence type="ECO:0000256" key="2">
    <source>
        <dbReference type="SAM" id="SignalP"/>
    </source>
</evidence>
<organism evidence="3">
    <name type="scientific">Ixodes scapularis</name>
    <name type="common">Black-legged tick</name>
    <name type="synonym">Deer tick</name>
    <dbReference type="NCBI Taxonomy" id="6945"/>
    <lineage>
        <taxon>Eukaryota</taxon>
        <taxon>Metazoa</taxon>
        <taxon>Ecdysozoa</taxon>
        <taxon>Arthropoda</taxon>
        <taxon>Chelicerata</taxon>
        <taxon>Arachnida</taxon>
        <taxon>Acari</taxon>
        <taxon>Parasitiformes</taxon>
        <taxon>Ixodida</taxon>
        <taxon>Ixodoidea</taxon>
        <taxon>Ixodidae</taxon>
        <taxon>Ixodinae</taxon>
        <taxon>Ixodes</taxon>
    </lineage>
</organism>
<evidence type="ECO:0000256" key="1">
    <source>
        <dbReference type="SAM" id="MobiDB-lite"/>
    </source>
</evidence>
<evidence type="ECO:0000313" key="3">
    <source>
        <dbReference type="EMBL" id="MOY44390.1"/>
    </source>
</evidence>
<proteinExistence type="predicted"/>
<sequence length="151" mass="16373">MKLLLVLAALVAVATGHIVERRTIKNPDGSTTLMESSSWGDSHFNQENNDDGIITGRMGYVDSAGTSIERHYEAGRDGKRRFIDAKDSKLKGPPPSFNFGPMPNPTDFGVGLYDDFLAGRSGFGNLRGFRCLTAFGDLPGFGAAARRVARY</sequence>
<dbReference type="EMBL" id="GHJT01010419">
    <property type="protein sequence ID" value="MOY44390.1"/>
    <property type="molecule type" value="Transcribed_RNA"/>
</dbReference>
<keyword evidence="2" id="KW-0732">Signal</keyword>
<feature type="compositionally biased region" description="Polar residues" evidence="1">
    <location>
        <begin position="28"/>
        <end position="46"/>
    </location>
</feature>
<dbReference type="OrthoDB" id="6507804at2759"/>
<name>A0A4D5S3Z3_IXOSC</name>
<reference evidence="3" key="1">
    <citation type="submission" date="2019-04" db="EMBL/GenBank/DDBJ databases">
        <title>An insight into the mialome of Ixodes scapularis.</title>
        <authorList>
            <person name="Ribeiro J.M."/>
            <person name="Mather T.N."/>
            <person name="Karim S."/>
        </authorList>
    </citation>
    <scope>NUCLEOTIDE SEQUENCE</scope>
</reference>